<gene>
    <name evidence="2" type="ORF">CLPUN_32320</name>
</gene>
<evidence type="ECO:0000313" key="2">
    <source>
        <dbReference type="EMBL" id="OOM75421.1"/>
    </source>
</evidence>
<keyword evidence="1" id="KW-0732">Signal</keyword>
<comment type="caution">
    <text evidence="2">The sequence shown here is derived from an EMBL/GenBank/DDBJ whole genome shotgun (WGS) entry which is preliminary data.</text>
</comment>
<proteinExistence type="predicted"/>
<keyword evidence="3" id="KW-1185">Reference proteome</keyword>
<protein>
    <submittedName>
        <fullName evidence="2">Uncharacterized protein</fullName>
    </submittedName>
</protein>
<organism evidence="2 3">
    <name type="scientific">Clostridium puniceum</name>
    <dbReference type="NCBI Taxonomy" id="29367"/>
    <lineage>
        <taxon>Bacteria</taxon>
        <taxon>Bacillati</taxon>
        <taxon>Bacillota</taxon>
        <taxon>Clostridia</taxon>
        <taxon>Eubacteriales</taxon>
        <taxon>Clostridiaceae</taxon>
        <taxon>Clostridium</taxon>
    </lineage>
</organism>
<reference evidence="2 3" key="1">
    <citation type="submission" date="2016-05" db="EMBL/GenBank/DDBJ databases">
        <title>Microbial solvent formation.</title>
        <authorList>
            <person name="Poehlein A."/>
            <person name="Montoya Solano J.D."/>
            <person name="Flitsch S."/>
            <person name="Krabben P."/>
            <person name="Duerre P."/>
            <person name="Daniel R."/>
        </authorList>
    </citation>
    <scope>NUCLEOTIDE SEQUENCE [LARGE SCALE GENOMIC DNA]</scope>
    <source>
        <strain evidence="2 3">DSM 2619</strain>
    </source>
</reference>
<dbReference type="EMBL" id="LZZM01000185">
    <property type="protein sequence ID" value="OOM75421.1"/>
    <property type="molecule type" value="Genomic_DNA"/>
</dbReference>
<dbReference type="Proteomes" id="UP000190890">
    <property type="component" value="Unassembled WGS sequence"/>
</dbReference>
<name>A0A1S8TCT3_9CLOT</name>
<accession>A0A1S8TCT3</accession>
<feature type="chain" id="PRO_5012142399" evidence="1">
    <location>
        <begin position="22"/>
        <end position="52"/>
    </location>
</feature>
<sequence length="52" mass="5527">MKKILIAVIATSMLLTNAAFAASKTTNNDTSKNKSLSSASQFQLQINNPGGW</sequence>
<dbReference type="AlphaFoldDB" id="A0A1S8TCT3"/>
<evidence type="ECO:0000256" key="1">
    <source>
        <dbReference type="SAM" id="SignalP"/>
    </source>
</evidence>
<feature type="signal peptide" evidence="1">
    <location>
        <begin position="1"/>
        <end position="21"/>
    </location>
</feature>
<evidence type="ECO:0000313" key="3">
    <source>
        <dbReference type="Proteomes" id="UP000190890"/>
    </source>
</evidence>
<dbReference type="RefSeq" id="WP_198944356.1">
    <property type="nucleotide sequence ID" value="NZ_LZZM01000185.1"/>
</dbReference>
<dbReference type="STRING" id="29367.CLPUN_32320"/>